<dbReference type="Proteomes" id="UP000191988">
    <property type="component" value="Unassembled WGS sequence"/>
</dbReference>
<evidence type="ECO:0000313" key="2">
    <source>
        <dbReference type="Proteomes" id="UP000191988"/>
    </source>
</evidence>
<dbReference type="STRING" id="1183432.AGR3A_Lc110010"/>
<dbReference type="AlphaFoldDB" id="A0A1S7QVV8"/>
<organism evidence="1 2">
    <name type="scientific">Agrobacterium tomkonis CFBP 6623</name>
    <dbReference type="NCBI Taxonomy" id="1183432"/>
    <lineage>
        <taxon>Bacteria</taxon>
        <taxon>Pseudomonadati</taxon>
        <taxon>Pseudomonadota</taxon>
        <taxon>Alphaproteobacteria</taxon>
        <taxon>Hyphomicrobiales</taxon>
        <taxon>Rhizobiaceae</taxon>
        <taxon>Rhizobium/Agrobacterium group</taxon>
        <taxon>Agrobacterium</taxon>
        <taxon>Agrobacterium tumefaciens complex</taxon>
    </lineage>
</organism>
<accession>A0A1S7QVV8</accession>
<sequence>MAALSCFSCFLPQALFCCAERSPSRAVSRRGNPVTPDIGKASHETPDILPDPVCGAFTARSVAGSFAV</sequence>
<reference evidence="2" key="1">
    <citation type="submission" date="2016-01" db="EMBL/GenBank/DDBJ databases">
        <authorList>
            <person name="Regsiter A."/>
            <person name="william w."/>
        </authorList>
    </citation>
    <scope>NUCLEOTIDE SEQUENCE [LARGE SCALE GENOMIC DNA]</scope>
    <source>
        <strain evidence="2">CFBP 6623</strain>
    </source>
</reference>
<dbReference type="EMBL" id="FBWK01000047">
    <property type="protein sequence ID" value="CUX43145.1"/>
    <property type="molecule type" value="Genomic_DNA"/>
</dbReference>
<gene>
    <name evidence="1" type="ORF">AGR3A_Lc110010</name>
</gene>
<proteinExistence type="predicted"/>
<name>A0A1S7QVV8_9HYPH</name>
<protein>
    <submittedName>
        <fullName evidence="1">Uncharacterized protein</fullName>
    </submittedName>
</protein>
<keyword evidence="2" id="KW-1185">Reference proteome</keyword>
<evidence type="ECO:0000313" key="1">
    <source>
        <dbReference type="EMBL" id="CUX43145.1"/>
    </source>
</evidence>